<sequence>MAANVVLHRSYAPRPFVLLRRVPILRHCDAFVTNFTVRNDFTVKKLKQQSRSPDGVPRRGAAWRWRRVCGGRPSNGAPLALLRSFKLIQTDLLFD</sequence>
<dbReference type="EMBL" id="BGZK01000365">
    <property type="protein sequence ID" value="GBP39432.1"/>
    <property type="molecule type" value="Genomic_DNA"/>
</dbReference>
<name>A0A4C1VLY0_EUMVA</name>
<protein>
    <submittedName>
        <fullName evidence="1">Uncharacterized protein</fullName>
    </submittedName>
</protein>
<comment type="caution">
    <text evidence="1">The sequence shown here is derived from an EMBL/GenBank/DDBJ whole genome shotgun (WGS) entry which is preliminary data.</text>
</comment>
<dbReference type="AlphaFoldDB" id="A0A4C1VLY0"/>
<dbReference type="Proteomes" id="UP000299102">
    <property type="component" value="Unassembled WGS sequence"/>
</dbReference>
<evidence type="ECO:0000313" key="1">
    <source>
        <dbReference type="EMBL" id="GBP39432.1"/>
    </source>
</evidence>
<proteinExistence type="predicted"/>
<evidence type="ECO:0000313" key="2">
    <source>
        <dbReference type="Proteomes" id="UP000299102"/>
    </source>
</evidence>
<gene>
    <name evidence="1" type="ORF">EVAR_95884_1</name>
</gene>
<organism evidence="1 2">
    <name type="scientific">Eumeta variegata</name>
    <name type="common">Bagworm moth</name>
    <name type="synonym">Eumeta japonica</name>
    <dbReference type="NCBI Taxonomy" id="151549"/>
    <lineage>
        <taxon>Eukaryota</taxon>
        <taxon>Metazoa</taxon>
        <taxon>Ecdysozoa</taxon>
        <taxon>Arthropoda</taxon>
        <taxon>Hexapoda</taxon>
        <taxon>Insecta</taxon>
        <taxon>Pterygota</taxon>
        <taxon>Neoptera</taxon>
        <taxon>Endopterygota</taxon>
        <taxon>Lepidoptera</taxon>
        <taxon>Glossata</taxon>
        <taxon>Ditrysia</taxon>
        <taxon>Tineoidea</taxon>
        <taxon>Psychidae</taxon>
        <taxon>Oiketicinae</taxon>
        <taxon>Eumeta</taxon>
    </lineage>
</organism>
<reference evidence="1 2" key="1">
    <citation type="journal article" date="2019" name="Commun. Biol.">
        <title>The bagworm genome reveals a unique fibroin gene that provides high tensile strength.</title>
        <authorList>
            <person name="Kono N."/>
            <person name="Nakamura H."/>
            <person name="Ohtoshi R."/>
            <person name="Tomita M."/>
            <person name="Numata K."/>
            <person name="Arakawa K."/>
        </authorList>
    </citation>
    <scope>NUCLEOTIDE SEQUENCE [LARGE SCALE GENOMIC DNA]</scope>
</reference>
<keyword evidence="2" id="KW-1185">Reference proteome</keyword>
<accession>A0A4C1VLY0</accession>